<dbReference type="AlphaFoldDB" id="A0A2M4DQT3"/>
<sequence length="75" mass="8787">MVVVLLVVVVVVVVVVVIIIDLAHTVVVQHVTSTAHLRRRTIIDQRWRHRLLAKVHFRGQHVHFVRFEGELDLRR</sequence>
<dbReference type="EMBL" id="GGFL01015714">
    <property type="protein sequence ID" value="MBW79892.1"/>
    <property type="molecule type" value="Transcribed_RNA"/>
</dbReference>
<accession>A0A2M4DQT3</accession>
<organism evidence="1">
    <name type="scientific">Anopheles darlingi</name>
    <name type="common">Mosquito</name>
    <dbReference type="NCBI Taxonomy" id="43151"/>
    <lineage>
        <taxon>Eukaryota</taxon>
        <taxon>Metazoa</taxon>
        <taxon>Ecdysozoa</taxon>
        <taxon>Arthropoda</taxon>
        <taxon>Hexapoda</taxon>
        <taxon>Insecta</taxon>
        <taxon>Pterygota</taxon>
        <taxon>Neoptera</taxon>
        <taxon>Endopterygota</taxon>
        <taxon>Diptera</taxon>
        <taxon>Nematocera</taxon>
        <taxon>Culicoidea</taxon>
        <taxon>Culicidae</taxon>
        <taxon>Anophelinae</taxon>
        <taxon>Anopheles</taxon>
    </lineage>
</organism>
<evidence type="ECO:0000313" key="1">
    <source>
        <dbReference type="EMBL" id="MBW79892.1"/>
    </source>
</evidence>
<name>A0A2M4DQT3_ANODA</name>
<reference evidence="1" key="1">
    <citation type="submission" date="2018-01" db="EMBL/GenBank/DDBJ databases">
        <title>An insight into the sialome of Amazonian anophelines.</title>
        <authorList>
            <person name="Ribeiro J.M."/>
            <person name="Scarpassa V."/>
            <person name="Calvo E."/>
        </authorList>
    </citation>
    <scope>NUCLEOTIDE SEQUENCE</scope>
</reference>
<proteinExistence type="predicted"/>
<protein>
    <submittedName>
        <fullName evidence="1">Putative secreted protein</fullName>
    </submittedName>
</protein>